<feature type="domain" description="Calcineurin-like phosphoesterase" evidence="6">
    <location>
        <begin position="65"/>
        <end position="246"/>
    </location>
</feature>
<gene>
    <name evidence="8" type="ORF">SAMN06265219_10895</name>
</gene>
<dbReference type="EMBL" id="FXTP01000008">
    <property type="protein sequence ID" value="SMO70012.1"/>
    <property type="molecule type" value="Genomic_DNA"/>
</dbReference>
<evidence type="ECO:0000256" key="3">
    <source>
        <dbReference type="ARBA" id="ARBA00022801"/>
    </source>
</evidence>
<sequence length="1245" mass="142729">MKKILSAILLSLLLVSCSTDRLFIDAEQNESRPETPPQDEEVIYQTFLIGDAGAPSLETQEPTLKLLQSFLEQAEEESAVIFLGDNLYPRGLPDSTHPRRSYYEQRLTEQLDIVDNYPGRVLFIPGNHDWNDGEEVGLETLKRQERFVEAYLNRGNTFLPDSGFPGPVTFKLMDDNEHPQLREDIRLVVLDTQWWLHKHEKPYGDTGEYELFDAGDVLIELDDILKKQRNDHLMIAAHHPIITHDNHGGYQPPSVHLKPPIFGSFYALYRRAFGKAQDVNHHGYAKMAGELEDLFNRYELEDLIYASAHSHNLQYHRKEDSDGNLHYLISGSGSKQNYVAQGRGAAFSYAGRGFMSVKYYTDGSIWMEAWAPEGDGSTGKLIYRTQLKEPYEDAFEENQEIQEVPDIDYTDSTKVMAANADYSGKSRLFEWFVGAHNRDYWVIKNEFPVFDVTEKEGGLTPVRVGGKGQSTTLHLEREDGRDYVLRTLDKEAGRVWDEELRKTIALDVAQDQFSIINPYAAVIIPPLADAIGTFHTNPELYYVPHDPMLGAYTEDLSGEAALFEERPNGDMSDVESVGYSEEILSEVELLRELDNDIDHRVVQDDFARNRLLDMLLADWDRHGDQWRWASFEPEDEQGKLYRPIPRDRDLALMRMTGLLPNIAKVLGPFKQYQNFSESYGNLKGLNNNSLSITRRFTNQLTKEEWISIAEEIRDALTDEVIEKAVRNYPDPVFEEFGDQTTRLLKIRRDELPEIAERYYGLISEVVSIPGSNKREQFEVEILSEEEVRVQVFKLSGKGELRKQYFDRVFHTNETKEIRLFGMGDDDRFILKGDTDNDTEFKVVGGSGGDEYHDMTQKNGWAKQVAIHDTRQGNTIVTNDNAKVSLANIPENVRYDYKKDYRWNALLAGLYFEYNGNDGLFLGGGPEFIRHGFRKHPASRHFVRANYAPATGAANIRYDGKWYQAVGDWRVQVKGEFLFPKSYKNFFGLGNETTLEGRSLNYYRARLYQYEVEPKMVIQRNTLEFYGGTRIRATNVDRDPDNIVSDPGQGLPRGQFDELWFGGFLAGLTFKDLDDGQNPRTGYRWSTEAEHNIGMINTEEQYARIQSELELYVSPRLNPQITFANRTGGAHNFSEYPFYEANSLGGTTNLRGYNSRRFSGRGYLFNNTEVRLELFDFYRYLLGGKVGINGFFDTGRVWVEDESSSLWHTGYGGGIWFHAFDAFLLNANMGFSEEGHLLTIKAGFLF</sequence>
<name>A0A521DEK1_9BACT</name>
<evidence type="ECO:0000256" key="4">
    <source>
        <dbReference type="ARBA" id="ARBA00023136"/>
    </source>
</evidence>
<dbReference type="OrthoDB" id="333971at2"/>
<dbReference type="Pfam" id="PF01103">
    <property type="entry name" value="Omp85"/>
    <property type="match status" value="1"/>
</dbReference>
<evidence type="ECO:0000259" key="6">
    <source>
        <dbReference type="Pfam" id="PF00149"/>
    </source>
</evidence>
<keyword evidence="4" id="KW-0472">Membrane</keyword>
<dbReference type="InterPro" id="IPR029052">
    <property type="entry name" value="Metallo-depent_PP-like"/>
</dbReference>
<dbReference type="Gene3D" id="2.40.160.50">
    <property type="entry name" value="membrane protein fhac: a member of the omp85/tpsb transporter family"/>
    <property type="match status" value="1"/>
</dbReference>
<feature type="domain" description="Bacterial surface antigen (D15)" evidence="7">
    <location>
        <begin position="1065"/>
        <end position="1205"/>
    </location>
</feature>
<dbReference type="GO" id="GO:0019867">
    <property type="term" value="C:outer membrane"/>
    <property type="evidence" value="ECO:0007669"/>
    <property type="project" value="InterPro"/>
</dbReference>
<evidence type="ECO:0000313" key="9">
    <source>
        <dbReference type="Proteomes" id="UP000317557"/>
    </source>
</evidence>
<dbReference type="InterPro" id="IPR000184">
    <property type="entry name" value="Bac_surfAg_D15"/>
</dbReference>
<feature type="signal peptide" evidence="5">
    <location>
        <begin position="1"/>
        <end position="21"/>
    </location>
</feature>
<evidence type="ECO:0000256" key="1">
    <source>
        <dbReference type="ARBA" id="ARBA00004370"/>
    </source>
</evidence>
<dbReference type="PROSITE" id="PS51257">
    <property type="entry name" value="PROKAR_LIPOPROTEIN"/>
    <property type="match status" value="1"/>
</dbReference>
<feature type="chain" id="PRO_5022126304" evidence="5">
    <location>
        <begin position="22"/>
        <end position="1245"/>
    </location>
</feature>
<reference evidence="8 9" key="1">
    <citation type="submission" date="2017-05" db="EMBL/GenBank/DDBJ databases">
        <authorList>
            <person name="Varghese N."/>
            <person name="Submissions S."/>
        </authorList>
    </citation>
    <scope>NUCLEOTIDE SEQUENCE [LARGE SCALE GENOMIC DNA]</scope>
    <source>
        <strain evidence="8 9">DSM 21985</strain>
    </source>
</reference>
<dbReference type="Gene3D" id="3.60.21.10">
    <property type="match status" value="1"/>
</dbReference>
<keyword evidence="2 5" id="KW-0732">Signal</keyword>
<dbReference type="SUPFAM" id="SSF56300">
    <property type="entry name" value="Metallo-dependent phosphatases"/>
    <property type="match status" value="1"/>
</dbReference>
<protein>
    <submittedName>
        <fullName evidence="8">Calcineurin-like phosphoesterase</fullName>
    </submittedName>
</protein>
<organism evidence="8 9">
    <name type="scientific">Gracilimonas mengyeensis</name>
    <dbReference type="NCBI Taxonomy" id="1302730"/>
    <lineage>
        <taxon>Bacteria</taxon>
        <taxon>Pseudomonadati</taxon>
        <taxon>Balneolota</taxon>
        <taxon>Balneolia</taxon>
        <taxon>Balneolales</taxon>
        <taxon>Balneolaceae</taxon>
        <taxon>Gracilimonas</taxon>
    </lineage>
</organism>
<accession>A0A521DEK1</accession>
<keyword evidence="3" id="KW-0378">Hydrolase</keyword>
<evidence type="ECO:0000259" key="7">
    <source>
        <dbReference type="Pfam" id="PF01103"/>
    </source>
</evidence>
<evidence type="ECO:0000256" key="2">
    <source>
        <dbReference type="ARBA" id="ARBA00022729"/>
    </source>
</evidence>
<comment type="subcellular location">
    <subcellularLocation>
        <location evidence="1">Membrane</location>
    </subcellularLocation>
</comment>
<evidence type="ECO:0000256" key="5">
    <source>
        <dbReference type="SAM" id="SignalP"/>
    </source>
</evidence>
<dbReference type="Proteomes" id="UP000317557">
    <property type="component" value="Unassembled WGS sequence"/>
</dbReference>
<dbReference type="InterPro" id="IPR051558">
    <property type="entry name" value="Metallophosphoesterase_PAP"/>
</dbReference>
<dbReference type="PANTHER" id="PTHR10161:SF14">
    <property type="entry name" value="TARTRATE-RESISTANT ACID PHOSPHATASE TYPE 5"/>
    <property type="match status" value="1"/>
</dbReference>
<keyword evidence="9" id="KW-1185">Reference proteome</keyword>
<dbReference type="PANTHER" id="PTHR10161">
    <property type="entry name" value="TARTRATE-RESISTANT ACID PHOSPHATASE TYPE 5"/>
    <property type="match status" value="1"/>
</dbReference>
<dbReference type="RefSeq" id="WP_142454560.1">
    <property type="nucleotide sequence ID" value="NZ_FXTP01000008.1"/>
</dbReference>
<dbReference type="AlphaFoldDB" id="A0A521DEK1"/>
<dbReference type="InterPro" id="IPR004843">
    <property type="entry name" value="Calcineurin-like_PHP"/>
</dbReference>
<evidence type="ECO:0000313" key="8">
    <source>
        <dbReference type="EMBL" id="SMO70012.1"/>
    </source>
</evidence>
<proteinExistence type="predicted"/>
<dbReference type="Pfam" id="PF00149">
    <property type="entry name" value="Metallophos"/>
    <property type="match status" value="1"/>
</dbReference>
<dbReference type="GO" id="GO:0016787">
    <property type="term" value="F:hydrolase activity"/>
    <property type="evidence" value="ECO:0007669"/>
    <property type="project" value="UniProtKB-KW"/>
</dbReference>